<dbReference type="PROSITE" id="PS51186">
    <property type="entry name" value="GNAT"/>
    <property type="match status" value="1"/>
</dbReference>
<dbReference type="InterPro" id="IPR016181">
    <property type="entry name" value="Acyl_CoA_acyltransferase"/>
</dbReference>
<proteinExistence type="predicted"/>
<evidence type="ECO:0000313" key="3">
    <source>
        <dbReference type="Proteomes" id="UP000253975"/>
    </source>
</evidence>
<evidence type="ECO:0000259" key="1">
    <source>
        <dbReference type="PROSITE" id="PS51186"/>
    </source>
</evidence>
<dbReference type="RefSeq" id="WP_114615182.1">
    <property type="nucleotide sequence ID" value="NZ_PPTO01000004.1"/>
</dbReference>
<dbReference type="GO" id="GO:0016747">
    <property type="term" value="F:acyltransferase activity, transferring groups other than amino-acyl groups"/>
    <property type="evidence" value="ECO:0007669"/>
    <property type="project" value="InterPro"/>
</dbReference>
<protein>
    <submittedName>
        <fullName evidence="2">GNAT family N-acetyltransferase</fullName>
    </submittedName>
</protein>
<dbReference type="SUPFAM" id="SSF55729">
    <property type="entry name" value="Acyl-CoA N-acyltransferases (Nat)"/>
    <property type="match status" value="1"/>
</dbReference>
<reference evidence="2 3" key="1">
    <citation type="journal article" date="2018" name="Elife">
        <title>Discovery and characterization of a prevalent human gut bacterial enzyme sufficient for the inactivation of a family of plant toxins.</title>
        <authorList>
            <person name="Koppel N."/>
            <person name="Bisanz J.E."/>
            <person name="Pandelia M.E."/>
            <person name="Turnbaugh P.J."/>
            <person name="Balskus E.P."/>
        </authorList>
    </citation>
    <scope>NUCLEOTIDE SEQUENCE [LARGE SCALE GENOMIC DNA]</scope>
    <source>
        <strain evidence="2 3">OB21 GAM31</strain>
    </source>
</reference>
<dbReference type="CDD" id="cd04301">
    <property type="entry name" value="NAT_SF"/>
    <property type="match status" value="1"/>
</dbReference>
<feature type="domain" description="N-acetyltransferase" evidence="1">
    <location>
        <begin position="4"/>
        <end position="144"/>
    </location>
</feature>
<gene>
    <name evidence="2" type="ORF">C1881_03695</name>
</gene>
<evidence type="ECO:0000313" key="2">
    <source>
        <dbReference type="EMBL" id="RDB59790.1"/>
    </source>
</evidence>
<keyword evidence="2" id="KW-0808">Transferase</keyword>
<dbReference type="EMBL" id="PPTO01000004">
    <property type="protein sequence ID" value="RDB59790.1"/>
    <property type="molecule type" value="Genomic_DNA"/>
</dbReference>
<accession>A0A369LKD3</accession>
<dbReference type="AlphaFoldDB" id="A0A369LKD3"/>
<sequence>MPNVELKRGQEVKEDAFEIRRRVFMEEQGYTDEFDDIDDTCIHIVLYKDGEPAGCARTFPEPAESTRWAVGRVAVLPEKREGGFGRMLVEECERAATEAGATEMCLHAQARLESWYGLMGYTRFGEVDYEDEGQPHIWMEKTISRP</sequence>
<comment type="caution">
    <text evidence="2">The sequence shown here is derived from an EMBL/GenBank/DDBJ whole genome shotgun (WGS) entry which is preliminary data.</text>
</comment>
<dbReference type="Proteomes" id="UP000253975">
    <property type="component" value="Unassembled WGS sequence"/>
</dbReference>
<dbReference type="Pfam" id="PF00583">
    <property type="entry name" value="Acetyltransf_1"/>
    <property type="match status" value="1"/>
</dbReference>
<organism evidence="2 3">
    <name type="scientific">Slackia isoflavoniconvertens</name>
    <dbReference type="NCBI Taxonomy" id="572010"/>
    <lineage>
        <taxon>Bacteria</taxon>
        <taxon>Bacillati</taxon>
        <taxon>Actinomycetota</taxon>
        <taxon>Coriobacteriia</taxon>
        <taxon>Eggerthellales</taxon>
        <taxon>Eggerthellaceae</taxon>
        <taxon>Slackia</taxon>
    </lineage>
</organism>
<dbReference type="InterPro" id="IPR000182">
    <property type="entry name" value="GNAT_dom"/>
</dbReference>
<dbReference type="Gene3D" id="3.40.630.30">
    <property type="match status" value="1"/>
</dbReference>
<name>A0A369LKD3_9ACTN</name>